<dbReference type="SUPFAM" id="SSF46785">
    <property type="entry name" value="Winged helix' DNA-binding domain"/>
    <property type="match status" value="1"/>
</dbReference>
<dbReference type="SMART" id="SM00049">
    <property type="entry name" value="DEP"/>
    <property type="match status" value="1"/>
</dbReference>
<dbReference type="InterPro" id="IPR011993">
    <property type="entry name" value="PH-like_dom_sf"/>
</dbReference>
<dbReference type="InterPro" id="IPR001849">
    <property type="entry name" value="PH_domain"/>
</dbReference>
<dbReference type="Pfam" id="PF15405">
    <property type="entry name" value="PH_5"/>
    <property type="match status" value="1"/>
</dbReference>
<feature type="compositionally biased region" description="Polar residues" evidence="3">
    <location>
        <begin position="845"/>
        <end position="856"/>
    </location>
</feature>
<feature type="compositionally biased region" description="Polar residues" evidence="3">
    <location>
        <begin position="158"/>
        <end position="167"/>
    </location>
</feature>
<name>A0A162YV47_MUCCL</name>
<evidence type="ECO:0000256" key="3">
    <source>
        <dbReference type="SAM" id="MobiDB-lite"/>
    </source>
</evidence>
<feature type="compositionally biased region" description="Low complexity" evidence="3">
    <location>
        <begin position="130"/>
        <end position="151"/>
    </location>
</feature>
<dbReference type="CDD" id="cd00160">
    <property type="entry name" value="RhoGEF"/>
    <property type="match status" value="1"/>
</dbReference>
<feature type="region of interest" description="Disordered" evidence="3">
    <location>
        <begin position="366"/>
        <end position="385"/>
    </location>
</feature>
<dbReference type="OrthoDB" id="2272012at2759"/>
<evidence type="ECO:0000313" key="6">
    <source>
        <dbReference type="EMBL" id="OAD00817.1"/>
    </source>
</evidence>
<dbReference type="SUPFAM" id="SSF50729">
    <property type="entry name" value="PH domain-like"/>
    <property type="match status" value="1"/>
</dbReference>
<dbReference type="PANTHER" id="PTHR46572:SF2">
    <property type="entry name" value="RHO1 GDP-GTP EXCHANGE PROTEIN 1-RELATED"/>
    <property type="match status" value="1"/>
</dbReference>
<dbReference type="VEuPathDB" id="FungiDB:MUCCIDRAFT_112231"/>
<feature type="region of interest" description="Disordered" evidence="3">
    <location>
        <begin position="399"/>
        <end position="450"/>
    </location>
</feature>
<dbReference type="InterPro" id="IPR052233">
    <property type="entry name" value="Rho-type_GEFs"/>
</dbReference>
<evidence type="ECO:0000256" key="1">
    <source>
        <dbReference type="ARBA" id="ARBA00022553"/>
    </source>
</evidence>
<dbReference type="InterPro" id="IPR035899">
    <property type="entry name" value="DBL_dom_sf"/>
</dbReference>
<dbReference type="STRING" id="747725.A0A162YV47"/>
<evidence type="ECO:0000259" key="4">
    <source>
        <dbReference type="PROSITE" id="PS50010"/>
    </source>
</evidence>
<organism evidence="6 7">
    <name type="scientific">Mucor lusitanicus CBS 277.49</name>
    <dbReference type="NCBI Taxonomy" id="747725"/>
    <lineage>
        <taxon>Eukaryota</taxon>
        <taxon>Fungi</taxon>
        <taxon>Fungi incertae sedis</taxon>
        <taxon>Mucoromycota</taxon>
        <taxon>Mucoromycotina</taxon>
        <taxon>Mucoromycetes</taxon>
        <taxon>Mucorales</taxon>
        <taxon>Mucorineae</taxon>
        <taxon>Mucoraceae</taxon>
        <taxon>Mucor</taxon>
    </lineage>
</organism>
<feature type="region of interest" description="Disordered" evidence="3">
    <location>
        <begin position="828"/>
        <end position="857"/>
    </location>
</feature>
<accession>A0A162YV47</accession>
<feature type="domain" description="DH" evidence="4">
    <location>
        <begin position="529"/>
        <end position="716"/>
    </location>
</feature>
<evidence type="ECO:0000256" key="2">
    <source>
        <dbReference type="ARBA" id="ARBA00022658"/>
    </source>
</evidence>
<feature type="compositionally biased region" description="Low complexity" evidence="3">
    <location>
        <begin position="412"/>
        <end position="447"/>
    </location>
</feature>
<reference evidence="6 7" key="1">
    <citation type="submission" date="2015-06" db="EMBL/GenBank/DDBJ databases">
        <title>Expansion of signal transduction pathways in fungi by whole-genome duplication.</title>
        <authorList>
            <consortium name="DOE Joint Genome Institute"/>
            <person name="Corrochano L.M."/>
            <person name="Kuo A."/>
            <person name="Marcet-Houben M."/>
            <person name="Polaino S."/>
            <person name="Salamov A."/>
            <person name="Villalobos J.M."/>
            <person name="Alvarez M.I."/>
            <person name="Avalos J."/>
            <person name="Benito E.P."/>
            <person name="Benoit I."/>
            <person name="Burger G."/>
            <person name="Camino L.P."/>
            <person name="Canovas D."/>
            <person name="Cerda-Olmedo E."/>
            <person name="Cheng J.-F."/>
            <person name="Dominguez A."/>
            <person name="Elias M."/>
            <person name="Eslava A.P."/>
            <person name="Glaser F."/>
            <person name="Grimwood J."/>
            <person name="Gutierrez G."/>
            <person name="Heitman J."/>
            <person name="Henrissat B."/>
            <person name="Iturriaga E.A."/>
            <person name="Lang B.F."/>
            <person name="Lavin J.L."/>
            <person name="Lee S."/>
            <person name="Li W."/>
            <person name="Lindquist E."/>
            <person name="Lopez-Garcia S."/>
            <person name="Luque E.M."/>
            <person name="Marcos A.T."/>
            <person name="Martin J."/>
            <person name="Mccluskey K."/>
            <person name="Medina H.R."/>
            <person name="Miralles-Duran A."/>
            <person name="Miyazaki A."/>
            <person name="Munoz-Torres E."/>
            <person name="Oguiza J.A."/>
            <person name="Ohm R."/>
            <person name="Olmedo M."/>
            <person name="Orejas M."/>
            <person name="Ortiz-Castellanos L."/>
            <person name="Pisabarro A.G."/>
            <person name="Rodriguez-Romero J."/>
            <person name="Ruiz-Herrera J."/>
            <person name="Ruiz-Vazquez R."/>
            <person name="Sanz C."/>
            <person name="Schackwitz W."/>
            <person name="Schmutz J."/>
            <person name="Shahriari M."/>
            <person name="Shelest E."/>
            <person name="Silva-Franco F."/>
            <person name="Soanes D."/>
            <person name="Syed K."/>
            <person name="Tagua V.G."/>
            <person name="Talbot N.J."/>
            <person name="Thon M."/>
            <person name="De Vries R.P."/>
            <person name="Wiebenga A."/>
            <person name="Yadav J.S."/>
            <person name="Braun E.L."/>
            <person name="Baker S."/>
            <person name="Garre V."/>
            <person name="Horwitz B."/>
            <person name="Torres-Martinez S."/>
            <person name="Idnurm A."/>
            <person name="Herrera-Estrella A."/>
            <person name="Gabaldon T."/>
            <person name="Grigoriev I.V."/>
        </authorList>
    </citation>
    <scope>NUCLEOTIDE SEQUENCE [LARGE SCALE GENOMIC DNA]</scope>
    <source>
        <strain evidence="6 7">CBS 277.49</strain>
    </source>
</reference>
<evidence type="ECO:0000313" key="7">
    <source>
        <dbReference type="Proteomes" id="UP000077051"/>
    </source>
</evidence>
<feature type="domain" description="CNH" evidence="5">
    <location>
        <begin position="924"/>
        <end position="1240"/>
    </location>
</feature>
<dbReference type="Pfam" id="PF00621">
    <property type="entry name" value="RhoGEF"/>
    <property type="match status" value="1"/>
</dbReference>
<dbReference type="InterPro" id="IPR000219">
    <property type="entry name" value="DH_dom"/>
</dbReference>
<dbReference type="GO" id="GO:0035556">
    <property type="term" value="P:intracellular signal transduction"/>
    <property type="evidence" value="ECO:0007669"/>
    <property type="project" value="InterPro"/>
</dbReference>
<dbReference type="SMART" id="SM00325">
    <property type="entry name" value="RhoGEF"/>
    <property type="match status" value="1"/>
</dbReference>
<keyword evidence="1" id="KW-0597">Phosphoprotein</keyword>
<dbReference type="SMART" id="SM00036">
    <property type="entry name" value="CNH"/>
    <property type="match status" value="1"/>
</dbReference>
<dbReference type="Pfam" id="PF00780">
    <property type="entry name" value="CNH"/>
    <property type="match status" value="1"/>
</dbReference>
<dbReference type="Gene3D" id="1.20.900.10">
    <property type="entry name" value="Dbl homology (DH) domain"/>
    <property type="match status" value="1"/>
</dbReference>
<proteinExistence type="predicted"/>
<dbReference type="InterPro" id="IPR001180">
    <property type="entry name" value="CNH_dom"/>
</dbReference>
<feature type="region of interest" description="Disordered" evidence="3">
    <location>
        <begin position="130"/>
        <end position="167"/>
    </location>
</feature>
<sequence>MEEYGGIDGIAVAGEMQEEGKSGCGWYPFIEEDIMLEEEDVEMVDTDEGEDIVMEEAVVEEEDVEMEDAVDWMDLDEDESILYRTITMSLPPQTITAPNNVNEKKPRLLQRNSSQLLQHATSKFGLRRSLTTASRTQQQAQQPSSSPQQQQYYIKPRPSTSSVSFSTHTNLLTNGTAAKRYNHHVQDKNNVPQPKANNSSFTSDSVTSQILSSYNSTSTTTPPLTFTNNSKMTALHQDNANNRMLSAIPENKQQGAFRMYQKTTATATSGYYRAFLSSIAFELKRRIITNDRIKNDIEYNNVFDGKEAIDKLKEILGTTDRSLALRVGRALEAQRFFHDVNYENRLIDDIIEIYQFNQVLFHNNNRSSSTTSTMSSNSSSGDNSFSVTSTIIGNYASEDEAEDDDDHDSLHTDTTAATSTHSRTHSSSQPQQHPQQHGQHQQPHNHSNLLPNGIYTELTHCYTPTCDNMHPCYSYTCPKRERLRKRPHSVDTREKRVTAYIYEVEKHQQLWSQTIDDYIVLSTPATERKRQETIFELIYTEENFLNDLDYVIKMWMEPLKNSDIIPLQRRERFLDKVFSNLIDIRNISTALTLALRARQSQHPIVSQISDIMERFTTEFEPFVYYGARQHQAKHVYEHERYNNPKFALFAEKTERDAASRKLELNGYLTKPTTRLGRYTLLLDKIHARTSPNHPDKENIPRIIYAIKQLLQRVNNAAGAAKNRFDLEQMHRHLTFKNKRDIMDLRLLDQGRSIIKQGTLRKTASMDSTEYQVILFDHYLVTAKVKVVNAVEHYCVQKRPIPIELLGVILPPLPDLCTLQRKKSSGTLLFSSSPAPSTASSNSNNKIAPSTAHNQILDSGPKQGAPITLFHQGRNVDSTYTLYAPTEHNRKTWNEIIQKQRDIKFKRKPLFDVVDSVKRYEFFAEIRAHHMVIFDQGQSYLLATDGGLYIGPNNGTGIPRKILPLEKVYQVHVLEDYQLLLVLADHTLWQYPLDITINGRPDGSQSIQHFGRKIRSNVSFFHVGECLGQTLICVPKSTSVNGTEIDLYEPSMPKTELKKKSLLGRLSIRSTSSLSLMNTQVTHLKPIYSPCDVWAIDNTRSMLLLTTPVGIIAVDMKTKKADGLLDPSDKYLEFITRHEKIDEQIKMNPVIKRIAVFPVPSGDYLICYDRFAFYIDKKGRRTQHKFKIEWEGHPTAFAFHYPHVIAFEQQFIEIRSVIDGHLQQVIQEKNVDCLQNGHKSKDALIFGTMLDRSNPLYQQIFQLQPISQ</sequence>
<comment type="caution">
    <text evidence="6">The sequence shown here is derived from an EMBL/GenBank/DDBJ whole genome shotgun (WGS) entry which is preliminary data.</text>
</comment>
<dbReference type="GO" id="GO:0005085">
    <property type="term" value="F:guanyl-nucleotide exchange factor activity"/>
    <property type="evidence" value="ECO:0007669"/>
    <property type="project" value="UniProtKB-KW"/>
</dbReference>
<dbReference type="InterPro" id="IPR000591">
    <property type="entry name" value="DEP_dom"/>
</dbReference>
<dbReference type="EMBL" id="AMYB01000006">
    <property type="protein sequence ID" value="OAD00817.1"/>
    <property type="molecule type" value="Genomic_DNA"/>
</dbReference>
<dbReference type="Gene3D" id="1.10.10.10">
    <property type="entry name" value="Winged helix-like DNA-binding domain superfamily/Winged helix DNA-binding domain"/>
    <property type="match status" value="1"/>
</dbReference>
<feature type="compositionally biased region" description="Low complexity" evidence="3">
    <location>
        <begin position="830"/>
        <end position="844"/>
    </location>
</feature>
<dbReference type="SMART" id="SM00233">
    <property type="entry name" value="PH"/>
    <property type="match status" value="1"/>
</dbReference>
<dbReference type="PANTHER" id="PTHR46572">
    <property type="entry name" value="RHO1 GDP-GTP EXCHANGE PROTEIN 1-RELATED"/>
    <property type="match status" value="1"/>
</dbReference>
<dbReference type="SUPFAM" id="SSF48065">
    <property type="entry name" value="DBL homology domain (DH-domain)"/>
    <property type="match status" value="1"/>
</dbReference>
<dbReference type="PROSITE" id="PS50010">
    <property type="entry name" value="DH_2"/>
    <property type="match status" value="1"/>
</dbReference>
<dbReference type="Gene3D" id="2.30.29.30">
    <property type="entry name" value="Pleckstrin-homology domain (PH domain)/Phosphotyrosine-binding domain (PTB)"/>
    <property type="match status" value="1"/>
</dbReference>
<evidence type="ECO:0008006" key="8">
    <source>
        <dbReference type="Google" id="ProtNLM"/>
    </source>
</evidence>
<gene>
    <name evidence="6" type="ORF">MUCCIDRAFT_112231</name>
</gene>
<keyword evidence="2" id="KW-0344">Guanine-nucleotide releasing factor</keyword>
<dbReference type="Pfam" id="PF00610">
    <property type="entry name" value="DEP"/>
    <property type="match status" value="1"/>
</dbReference>
<protein>
    <recommendedName>
        <fullName evidence="8">RHO1 GDP-GTP exchange protein 2</fullName>
    </recommendedName>
</protein>
<dbReference type="InterPro" id="IPR036388">
    <property type="entry name" value="WH-like_DNA-bd_sf"/>
</dbReference>
<evidence type="ECO:0000259" key="5">
    <source>
        <dbReference type="PROSITE" id="PS50219"/>
    </source>
</evidence>
<dbReference type="InterPro" id="IPR041675">
    <property type="entry name" value="PH_5"/>
</dbReference>
<dbReference type="Proteomes" id="UP000077051">
    <property type="component" value="Unassembled WGS sequence"/>
</dbReference>
<dbReference type="AlphaFoldDB" id="A0A162YV47"/>
<dbReference type="InterPro" id="IPR036390">
    <property type="entry name" value="WH_DNA-bd_sf"/>
</dbReference>
<keyword evidence="7" id="KW-1185">Reference proteome</keyword>
<dbReference type="PROSITE" id="PS50219">
    <property type="entry name" value="CNH"/>
    <property type="match status" value="1"/>
</dbReference>